<dbReference type="EMBL" id="DS985241">
    <property type="protein sequence ID" value="EDV29894.1"/>
    <property type="molecule type" value="Genomic_DNA"/>
</dbReference>
<dbReference type="PhylomeDB" id="B3RKA8"/>
<dbReference type="CTD" id="6750310"/>
<protein>
    <submittedName>
        <fullName evidence="1">Uncharacterized protein</fullName>
    </submittedName>
</protein>
<evidence type="ECO:0000313" key="1">
    <source>
        <dbReference type="EMBL" id="EDV29894.1"/>
    </source>
</evidence>
<dbReference type="KEGG" id="tad:TRIADDRAFT_52776"/>
<reference evidence="1 2" key="1">
    <citation type="journal article" date="2008" name="Nature">
        <title>The Trichoplax genome and the nature of placozoans.</title>
        <authorList>
            <person name="Srivastava M."/>
            <person name="Begovic E."/>
            <person name="Chapman J."/>
            <person name="Putnam N.H."/>
            <person name="Hellsten U."/>
            <person name="Kawashima T."/>
            <person name="Kuo A."/>
            <person name="Mitros T."/>
            <person name="Salamov A."/>
            <person name="Carpenter M.L."/>
            <person name="Signorovitch A.Y."/>
            <person name="Moreno M.A."/>
            <person name="Kamm K."/>
            <person name="Grimwood J."/>
            <person name="Schmutz J."/>
            <person name="Shapiro H."/>
            <person name="Grigoriev I.V."/>
            <person name="Buss L.W."/>
            <person name="Schierwater B."/>
            <person name="Dellaporta S.L."/>
            <person name="Rokhsar D.S."/>
        </authorList>
    </citation>
    <scope>NUCLEOTIDE SEQUENCE [LARGE SCALE GENOMIC DNA]</scope>
    <source>
        <strain evidence="1 2">Grell-BS-1999</strain>
    </source>
</reference>
<dbReference type="InParanoid" id="B3RKA8"/>
<name>B3RKA8_TRIAD</name>
<dbReference type="RefSeq" id="XP_002109096.1">
    <property type="nucleotide sequence ID" value="XM_002109060.1"/>
</dbReference>
<dbReference type="PANTHER" id="PTHR35205">
    <property type="entry name" value="NB-ARC AND TPR DOMAIN PROTEIN"/>
    <property type="match status" value="1"/>
</dbReference>
<evidence type="ECO:0000313" key="2">
    <source>
        <dbReference type="Proteomes" id="UP000009022"/>
    </source>
</evidence>
<dbReference type="GeneID" id="6750310"/>
<accession>B3RKA8</accession>
<dbReference type="PANTHER" id="PTHR35205:SF1">
    <property type="entry name" value="ZU5 DOMAIN-CONTAINING PROTEIN"/>
    <property type="match status" value="1"/>
</dbReference>
<organism evidence="1 2">
    <name type="scientific">Trichoplax adhaerens</name>
    <name type="common">Trichoplax reptans</name>
    <dbReference type="NCBI Taxonomy" id="10228"/>
    <lineage>
        <taxon>Eukaryota</taxon>
        <taxon>Metazoa</taxon>
        <taxon>Placozoa</taxon>
        <taxon>Uniplacotomia</taxon>
        <taxon>Trichoplacea</taxon>
        <taxon>Trichoplacidae</taxon>
        <taxon>Trichoplax</taxon>
    </lineage>
</organism>
<keyword evidence="2" id="KW-1185">Reference proteome</keyword>
<proteinExistence type="predicted"/>
<sequence>MEDNCITLSNLPGFEFHIPADSLKEDTIITVKYYFSDTFCYHNHESKTGQLLLQVVQLEPNDLLINVRNDKSPKLKLPILQPQQVYDSNGTKECPEVTLLDQNIERSGYRFDSKDYKRIETKHEQPCIVFSIEQLSTFYIKSDNINVLIDQSIFDQSLAKLIKIDLPIPSLSLQYPIQFQAQLIQLASSFLFLKISITKKGVQSRPEQNSRLKLYQLINDANEEIFLRGGYYKVKFISSHLVQDSIDSNTTCMKDLFLNWHTSFATSIMFKCKFTVSEIPPPELCQIILLESDEKNNVKEAMSCYLFLLLEEKLGN</sequence>
<dbReference type="Proteomes" id="UP000009022">
    <property type="component" value="Unassembled WGS sequence"/>
</dbReference>
<gene>
    <name evidence="1" type="ORF">TRIADDRAFT_52776</name>
</gene>
<dbReference type="HOGENOM" id="CLU_880896_0_0_1"/>
<dbReference type="AlphaFoldDB" id="B3RKA8"/>